<dbReference type="PANTHER" id="PTHR12599:SF0">
    <property type="entry name" value="PTERIN-4-ALPHA-CARBINOLAMINE DEHYDRATASE"/>
    <property type="match status" value="1"/>
</dbReference>
<sequence>MNNQQIKSEINKLNQDLAIEQHWIIEDSKLTKTFQFNNFVNAFAWMTKVAIYAEKLNHHPEWSNVYNKVQVQLITHDAQAITELDFKLAEKMQNVF</sequence>
<dbReference type="EC" id="4.2.1.96" evidence="4"/>
<dbReference type="InterPro" id="IPR036428">
    <property type="entry name" value="PCD_sf"/>
</dbReference>
<dbReference type="InterPro" id="IPR001533">
    <property type="entry name" value="Pterin_deHydtase"/>
</dbReference>
<dbReference type="HAMAP" id="MF_00434">
    <property type="entry name" value="Pterin_4_alpha"/>
    <property type="match status" value="1"/>
</dbReference>
<evidence type="ECO:0000256" key="3">
    <source>
        <dbReference type="ARBA" id="ARBA00023239"/>
    </source>
</evidence>
<evidence type="ECO:0000256" key="1">
    <source>
        <dbReference type="ARBA" id="ARBA00001554"/>
    </source>
</evidence>
<comment type="catalytic activity">
    <reaction evidence="1 4">
        <text>(4aS,6R)-4a-hydroxy-L-erythro-5,6,7,8-tetrahydrobiopterin = (6R)-L-erythro-6,7-dihydrobiopterin + H2O</text>
        <dbReference type="Rhea" id="RHEA:11920"/>
        <dbReference type="ChEBI" id="CHEBI:15377"/>
        <dbReference type="ChEBI" id="CHEBI:15642"/>
        <dbReference type="ChEBI" id="CHEBI:43120"/>
        <dbReference type="EC" id="4.2.1.96"/>
    </reaction>
</comment>
<dbReference type="GO" id="GO:0008124">
    <property type="term" value="F:4-alpha-hydroxytetrahydrobiopterin dehydratase activity"/>
    <property type="evidence" value="ECO:0007669"/>
    <property type="project" value="UniProtKB-EC"/>
</dbReference>
<organism evidence="5 6">
    <name type="scientific">Paraglaciecola algarum</name>
    <dbReference type="NCBI Taxonomy" id="3050085"/>
    <lineage>
        <taxon>Bacteria</taxon>
        <taxon>Pseudomonadati</taxon>
        <taxon>Pseudomonadota</taxon>
        <taxon>Gammaproteobacteria</taxon>
        <taxon>Alteromonadales</taxon>
        <taxon>Alteromonadaceae</taxon>
        <taxon>Paraglaciecola</taxon>
    </lineage>
</organism>
<reference evidence="5 6" key="1">
    <citation type="submission" date="2022-01" db="EMBL/GenBank/DDBJ databases">
        <title>Paraglaciecola sp. G1-23.</title>
        <authorList>
            <person name="Jin M.S."/>
            <person name="Han D.M."/>
            <person name="Kim H.M."/>
            <person name="Jeon C.O."/>
        </authorList>
    </citation>
    <scope>NUCLEOTIDE SEQUENCE [LARGE SCALE GENOMIC DNA]</scope>
    <source>
        <strain evidence="5 6">G1-23</strain>
    </source>
</reference>
<gene>
    <name evidence="5" type="ORF">L0668_20210</name>
</gene>
<dbReference type="NCBIfam" id="NF002018">
    <property type="entry name" value="PRK00823.1-3"/>
    <property type="match status" value="1"/>
</dbReference>
<name>A0ABS9DBZ2_9ALTE</name>
<evidence type="ECO:0000313" key="6">
    <source>
        <dbReference type="Proteomes" id="UP001521137"/>
    </source>
</evidence>
<dbReference type="Proteomes" id="UP001521137">
    <property type="component" value="Unassembled WGS sequence"/>
</dbReference>
<keyword evidence="3 4" id="KW-0456">Lyase</keyword>
<dbReference type="Pfam" id="PF01329">
    <property type="entry name" value="Pterin_4a"/>
    <property type="match status" value="1"/>
</dbReference>
<keyword evidence="6" id="KW-1185">Reference proteome</keyword>
<protein>
    <recommendedName>
        <fullName evidence="4">Putative pterin-4-alpha-carbinolamine dehydratase</fullName>
        <shortName evidence="4">PHS</shortName>
        <ecNumber evidence="4">4.2.1.96</ecNumber>
    </recommendedName>
    <alternativeName>
        <fullName evidence="4">4-alpha-hydroxy-tetrahydropterin dehydratase</fullName>
    </alternativeName>
    <alternativeName>
        <fullName evidence="4">Pterin carbinolamine dehydratase</fullName>
        <shortName evidence="4">PCD</shortName>
    </alternativeName>
</protein>
<dbReference type="EMBL" id="JAKGAS010000020">
    <property type="protein sequence ID" value="MCF2950444.1"/>
    <property type="molecule type" value="Genomic_DNA"/>
</dbReference>
<dbReference type="PANTHER" id="PTHR12599">
    <property type="entry name" value="PTERIN-4-ALPHA-CARBINOLAMINE DEHYDRATASE"/>
    <property type="match status" value="1"/>
</dbReference>
<comment type="caution">
    <text evidence="5">The sequence shown here is derived from an EMBL/GenBank/DDBJ whole genome shotgun (WGS) entry which is preliminary data.</text>
</comment>
<evidence type="ECO:0000256" key="4">
    <source>
        <dbReference type="HAMAP-Rule" id="MF_00434"/>
    </source>
</evidence>
<evidence type="ECO:0000313" key="5">
    <source>
        <dbReference type="EMBL" id="MCF2950444.1"/>
    </source>
</evidence>
<dbReference type="Gene3D" id="3.30.1360.20">
    <property type="entry name" value="Transcriptional coactivator/pterin dehydratase"/>
    <property type="match status" value="1"/>
</dbReference>
<accession>A0ABS9DBZ2</accession>
<proteinExistence type="inferred from homology"/>
<dbReference type="RefSeq" id="WP_235314546.1">
    <property type="nucleotide sequence ID" value="NZ_JAKGAS010000020.1"/>
</dbReference>
<dbReference type="SUPFAM" id="SSF55248">
    <property type="entry name" value="PCD-like"/>
    <property type="match status" value="1"/>
</dbReference>
<evidence type="ECO:0000256" key="2">
    <source>
        <dbReference type="ARBA" id="ARBA00006472"/>
    </source>
</evidence>
<comment type="similarity">
    <text evidence="2 4">Belongs to the pterin-4-alpha-carbinolamine dehydratase family.</text>
</comment>